<accession>A0A1S3JTF7</accession>
<dbReference type="PROSITE" id="PS00191">
    <property type="entry name" value="CYTOCHROME_B5_1"/>
    <property type="match status" value="1"/>
</dbReference>
<feature type="transmembrane region" description="Helical" evidence="5">
    <location>
        <begin position="140"/>
        <end position="163"/>
    </location>
</feature>
<reference evidence="8" key="1">
    <citation type="submission" date="2025-08" db="UniProtKB">
        <authorList>
            <consortium name="RefSeq"/>
        </authorList>
    </citation>
    <scope>IDENTIFICATION</scope>
    <source>
        <tissue evidence="8">Gonads</tissue>
    </source>
</reference>
<evidence type="ECO:0000313" key="7">
    <source>
        <dbReference type="Proteomes" id="UP000085678"/>
    </source>
</evidence>
<protein>
    <submittedName>
        <fullName evidence="8">Sphingolipid 10-desaturase isoform X1</fullName>
    </submittedName>
</protein>
<gene>
    <name evidence="8" type="primary">LOC106175795</name>
</gene>
<keyword evidence="2" id="KW-0479">Metal-binding</keyword>
<sequence>MLRFTMTLQEQEMSSSTSAEVADNKPRSRSQRTISVGENNNQVNRKASTHQDQGERKLIGIDGKWYDITTFIPHHPGGDIIKHFIGRDATAVFHSFHERDVLKHRKPVGDFELDEDPATEAFRQLQKFFIENGYFETSMLWYAGKFAITFCLLALSFLCVIASEKWYVHYLGAFFLASFWHQCGFFMHDFMHTQGFHKAKIDRWLGTFFGTVCLGVSGSWWREEHFSHHALTNTVNPETKWSDPQAHEAIFAQNERLFPLHNSLFEYYAIKVQHITFLPTCILFGRVAIILDSFREEKNVREWVAFVIHWTWICLLLSFLPSWYECLVFYSMAAIFEGVLHIQLLISHYCKPFYLENDICTTQNWYRMQVISNINIVNPVWMDWFHGGLNFHIEHHLFPLMPRHNYRKANKHVKHVCKELGITFDECTWSEAVIRTIQHLKKMSTHFSLNPN</sequence>
<feature type="region of interest" description="Disordered" evidence="4">
    <location>
        <begin position="1"/>
        <end position="53"/>
    </location>
</feature>
<evidence type="ECO:0000256" key="1">
    <source>
        <dbReference type="ARBA" id="ARBA00022617"/>
    </source>
</evidence>
<dbReference type="FunCoup" id="A0A1S3JTF7">
    <property type="interactions" value="774"/>
</dbReference>
<evidence type="ECO:0000256" key="3">
    <source>
        <dbReference type="ARBA" id="ARBA00023004"/>
    </source>
</evidence>
<keyword evidence="5" id="KW-0812">Transmembrane</keyword>
<keyword evidence="5" id="KW-0472">Membrane</keyword>
<dbReference type="PANTHER" id="PTHR19353">
    <property type="entry name" value="FATTY ACID DESATURASE 2"/>
    <property type="match status" value="1"/>
</dbReference>
<dbReference type="GO" id="GO:0006629">
    <property type="term" value="P:lipid metabolic process"/>
    <property type="evidence" value="ECO:0007669"/>
    <property type="project" value="InterPro"/>
</dbReference>
<keyword evidence="1" id="KW-0349">Heme</keyword>
<dbReference type="InParanoid" id="A0A1S3JTF7"/>
<dbReference type="GO" id="GO:0046872">
    <property type="term" value="F:metal ion binding"/>
    <property type="evidence" value="ECO:0007669"/>
    <property type="project" value="UniProtKB-KW"/>
</dbReference>
<dbReference type="Pfam" id="PF00487">
    <property type="entry name" value="FA_desaturase"/>
    <property type="match status" value="1"/>
</dbReference>
<dbReference type="PROSITE" id="PS50255">
    <property type="entry name" value="CYTOCHROME_B5_2"/>
    <property type="match status" value="1"/>
</dbReference>
<keyword evidence="5" id="KW-1133">Transmembrane helix</keyword>
<dbReference type="InterPro" id="IPR036400">
    <property type="entry name" value="Cyt_B5-like_heme/steroid_sf"/>
</dbReference>
<evidence type="ECO:0000259" key="6">
    <source>
        <dbReference type="PROSITE" id="PS50255"/>
    </source>
</evidence>
<name>A0A1S3JTF7_LINAN</name>
<feature type="transmembrane region" description="Helical" evidence="5">
    <location>
        <begin position="303"/>
        <end position="321"/>
    </location>
</feature>
<proteinExistence type="predicted"/>
<feature type="compositionally biased region" description="Polar residues" evidence="4">
    <location>
        <begin position="31"/>
        <end position="46"/>
    </location>
</feature>
<dbReference type="OrthoDB" id="260091at2759"/>
<dbReference type="PANTHER" id="PTHR19353:SF82">
    <property type="entry name" value="CYTOCHROME B5 HEME-BINDING DOMAIN-CONTAINING PROTEIN"/>
    <property type="match status" value="1"/>
</dbReference>
<dbReference type="InterPro" id="IPR005804">
    <property type="entry name" value="FA_desaturase_dom"/>
</dbReference>
<evidence type="ECO:0000256" key="2">
    <source>
        <dbReference type="ARBA" id="ARBA00022723"/>
    </source>
</evidence>
<dbReference type="PIRSF" id="PIRSF015921">
    <property type="entry name" value="FA_sphinglp_des"/>
    <property type="match status" value="1"/>
</dbReference>
<dbReference type="InterPro" id="IPR001199">
    <property type="entry name" value="Cyt_B5-like_heme/steroid-bd"/>
</dbReference>
<dbReference type="Gene3D" id="3.10.120.10">
    <property type="entry name" value="Cytochrome b5-like heme/steroid binding domain"/>
    <property type="match status" value="1"/>
</dbReference>
<dbReference type="InterPro" id="IPR018506">
    <property type="entry name" value="Cyt_B5_heme-BS"/>
</dbReference>
<organism evidence="7 8">
    <name type="scientific">Lingula anatina</name>
    <name type="common">Brachiopod</name>
    <name type="synonym">Lingula unguis</name>
    <dbReference type="NCBI Taxonomy" id="7574"/>
    <lineage>
        <taxon>Eukaryota</taxon>
        <taxon>Metazoa</taxon>
        <taxon>Spiralia</taxon>
        <taxon>Lophotrochozoa</taxon>
        <taxon>Brachiopoda</taxon>
        <taxon>Linguliformea</taxon>
        <taxon>Lingulata</taxon>
        <taxon>Lingulida</taxon>
        <taxon>Linguloidea</taxon>
        <taxon>Lingulidae</taxon>
        <taxon>Lingula</taxon>
    </lineage>
</organism>
<feature type="transmembrane region" description="Helical" evidence="5">
    <location>
        <begin position="169"/>
        <end position="191"/>
    </location>
</feature>
<dbReference type="STRING" id="7574.A0A1S3JTF7"/>
<dbReference type="KEGG" id="lak:106175795"/>
<dbReference type="GO" id="GO:0016020">
    <property type="term" value="C:membrane"/>
    <property type="evidence" value="ECO:0007669"/>
    <property type="project" value="TreeGrafter"/>
</dbReference>
<dbReference type="OMA" id="SFMAFYW"/>
<dbReference type="SUPFAM" id="SSF55856">
    <property type="entry name" value="Cytochrome b5-like heme/steroid binding domain"/>
    <property type="match status" value="1"/>
</dbReference>
<evidence type="ECO:0000256" key="5">
    <source>
        <dbReference type="SAM" id="Phobius"/>
    </source>
</evidence>
<evidence type="ECO:0000256" key="4">
    <source>
        <dbReference type="SAM" id="MobiDB-lite"/>
    </source>
</evidence>
<dbReference type="CDD" id="cd03506">
    <property type="entry name" value="Delta6-FADS-like"/>
    <property type="match status" value="1"/>
</dbReference>
<evidence type="ECO:0000313" key="8">
    <source>
        <dbReference type="RefSeq" id="XP_013413396.1"/>
    </source>
</evidence>
<dbReference type="InterPro" id="IPR012171">
    <property type="entry name" value="Fatty_acid_desaturase"/>
</dbReference>
<dbReference type="GO" id="GO:0016717">
    <property type="term" value="F:oxidoreductase activity, acting on paired donors, with oxidation of a pair of donors resulting in the reduction of molecular oxygen to two molecules of water"/>
    <property type="evidence" value="ECO:0007669"/>
    <property type="project" value="TreeGrafter"/>
</dbReference>
<feature type="transmembrane region" description="Helical" evidence="5">
    <location>
        <begin position="272"/>
        <end position="291"/>
    </location>
</feature>
<dbReference type="GO" id="GO:0020037">
    <property type="term" value="F:heme binding"/>
    <property type="evidence" value="ECO:0007669"/>
    <property type="project" value="InterPro"/>
</dbReference>
<dbReference type="SMART" id="SM01117">
    <property type="entry name" value="Cyt-b5"/>
    <property type="match status" value="1"/>
</dbReference>
<dbReference type="Proteomes" id="UP000085678">
    <property type="component" value="Unplaced"/>
</dbReference>
<keyword evidence="7" id="KW-1185">Reference proteome</keyword>
<dbReference type="GeneID" id="106175795"/>
<keyword evidence="3" id="KW-0408">Iron</keyword>
<dbReference type="Pfam" id="PF00173">
    <property type="entry name" value="Cyt-b5"/>
    <property type="match status" value="1"/>
</dbReference>
<feature type="domain" description="Cytochrome b5 heme-binding" evidence="6">
    <location>
        <begin position="48"/>
        <end position="104"/>
    </location>
</feature>
<feature type="compositionally biased region" description="Polar residues" evidence="4">
    <location>
        <begin position="1"/>
        <end position="19"/>
    </location>
</feature>
<dbReference type="AlphaFoldDB" id="A0A1S3JTF7"/>
<dbReference type="RefSeq" id="XP_013413396.1">
    <property type="nucleotide sequence ID" value="XM_013557942.1"/>
</dbReference>